<feature type="region of interest" description="Disordered" evidence="5">
    <location>
        <begin position="648"/>
        <end position="755"/>
    </location>
</feature>
<dbReference type="InterPro" id="IPR007148">
    <property type="entry name" value="SSU_processome_Utp12"/>
</dbReference>
<comment type="similarity">
    <text evidence="3">Belongs to the UTP5 family.</text>
</comment>
<proteinExistence type="inferred from homology"/>
<dbReference type="InterPro" id="IPR011047">
    <property type="entry name" value="Quinoprotein_ADH-like_sf"/>
</dbReference>
<feature type="region of interest" description="Disordered" evidence="5">
    <location>
        <begin position="1"/>
        <end position="38"/>
    </location>
</feature>
<protein>
    <recommendedName>
        <fullName evidence="6">Small-subunit processome Utp12 domain-containing protein</fullName>
    </recommendedName>
</protein>
<feature type="compositionally biased region" description="Basic and acidic residues" evidence="5">
    <location>
        <begin position="665"/>
        <end position="674"/>
    </location>
</feature>
<dbReference type="GO" id="GO:0000462">
    <property type="term" value="P:maturation of SSU-rRNA from tricistronic rRNA transcript (SSU-rRNA, 5.8S rRNA, LSU-rRNA)"/>
    <property type="evidence" value="ECO:0007669"/>
    <property type="project" value="TreeGrafter"/>
</dbReference>
<reference evidence="7 8" key="1">
    <citation type="submission" date="2020-07" db="EMBL/GenBank/DDBJ databases">
        <title>Comparative genomics of pyrophilous fungi reveals a link between fire events and developmental genes.</title>
        <authorList>
            <consortium name="DOE Joint Genome Institute"/>
            <person name="Steindorff A.S."/>
            <person name="Carver A."/>
            <person name="Calhoun S."/>
            <person name="Stillman K."/>
            <person name="Liu H."/>
            <person name="Lipzen A."/>
            <person name="Pangilinan J."/>
            <person name="Labutti K."/>
            <person name="Bruns T.D."/>
            <person name="Grigoriev I.V."/>
        </authorList>
    </citation>
    <scope>NUCLEOTIDE SEQUENCE [LARGE SCALE GENOMIC DNA]</scope>
    <source>
        <strain evidence="7 8">CBS 144469</strain>
    </source>
</reference>
<sequence length="755" mass="80237">MGANALDRNGRMASLKKNSKKQPKPSKSRPASTAAISQPLVEDAALQMAISSHMLPSPLTSTGLRVYNTASGQSLAEYTQDGARISHLSWGSFNFSSEPQTDTPSKKKRKKRSSMAAAELAPSVSTEVAILGLSDGSISFFSPSHARVLRTLSHPSSSTPILAVAAAEGPNPFTVWSSSEDGTVRCWDIQKNEVLESWKTEDRIPYTSLSVKPTGEDGRTDLLAAHHNIRLLSHVADSTNIAASKKPAQSSITLTAWAGSQTPPERFVSMAEGDRYLYVWDVESGTSTDGKAAASIPLDSDARTFSFSQSSQSLATLSASGKISIYPIPEELSPPANTSRVSHKLPTILPRSNITAVSKNSASSAPLVNVTFSSTDASSITVARLAKGVRPVFNSIVSLYTCSHIALWLTILDRNSSTQQATISQISNWMNPLQQSLGTGTGIGPNEADDDIAMRDFDLAELSLGQRLTAVDGPAEGESDDSDNGNSPLKSSSKAKAKASSANVVPANSLTRTLIQALHSSDARLLETCLAHSDPTLIQNTVRRLPPQLAVPLITACTERLGRGGRAANMKGGGGGASAQRGTGLVIWIKTVLAVHAGHLMTIPDLVARLSGLYATITARLALHENLLSLNGKLDMVLSQVELRSSAAPAPLSVKKGKTKSRNGQKSEAKRYVEGESESSDVEDGDVDVEIDSGDDEGSVEDVELGGDSDEDESEEDEDEDSDGEEDDDASVNGFIDEEAEEWTDEDDEDDDFSE</sequence>
<feature type="domain" description="Small-subunit processome Utp12" evidence="6">
    <location>
        <begin position="522"/>
        <end position="639"/>
    </location>
</feature>
<evidence type="ECO:0000256" key="2">
    <source>
        <dbReference type="ARBA" id="ARBA00023242"/>
    </source>
</evidence>
<evidence type="ECO:0000256" key="1">
    <source>
        <dbReference type="ARBA" id="ARBA00004604"/>
    </source>
</evidence>
<dbReference type="Gene3D" id="2.130.10.10">
    <property type="entry name" value="YVTN repeat-like/Quinoprotein amine dehydrogenase"/>
    <property type="match status" value="1"/>
</dbReference>
<feature type="repeat" description="WD" evidence="4">
    <location>
        <begin position="177"/>
        <end position="197"/>
    </location>
</feature>
<keyword evidence="2" id="KW-0539">Nucleus</keyword>
<dbReference type="PROSITE" id="PS50082">
    <property type="entry name" value="WD_REPEATS_2"/>
    <property type="match status" value="1"/>
</dbReference>
<dbReference type="AlphaFoldDB" id="A0A8H6IK28"/>
<dbReference type="GO" id="GO:0032040">
    <property type="term" value="C:small-subunit processome"/>
    <property type="evidence" value="ECO:0007669"/>
    <property type="project" value="UniProtKB-ARBA"/>
</dbReference>
<dbReference type="SMART" id="SM00320">
    <property type="entry name" value="WD40"/>
    <property type="match status" value="2"/>
</dbReference>
<dbReference type="EMBL" id="JACGCI010000001">
    <property type="protein sequence ID" value="KAF6766464.1"/>
    <property type="molecule type" value="Genomic_DNA"/>
</dbReference>
<dbReference type="SUPFAM" id="SSF50998">
    <property type="entry name" value="Quinoprotein alcohol dehydrogenase-like"/>
    <property type="match status" value="1"/>
</dbReference>
<feature type="compositionally biased region" description="Polar residues" evidence="5">
    <location>
        <begin position="94"/>
        <end position="103"/>
    </location>
</feature>
<organism evidence="7 8">
    <name type="scientific">Ephemerocybe angulata</name>
    <dbReference type="NCBI Taxonomy" id="980116"/>
    <lineage>
        <taxon>Eukaryota</taxon>
        <taxon>Fungi</taxon>
        <taxon>Dikarya</taxon>
        <taxon>Basidiomycota</taxon>
        <taxon>Agaricomycotina</taxon>
        <taxon>Agaricomycetes</taxon>
        <taxon>Agaricomycetidae</taxon>
        <taxon>Agaricales</taxon>
        <taxon>Agaricineae</taxon>
        <taxon>Psathyrellaceae</taxon>
        <taxon>Ephemerocybe</taxon>
    </lineage>
</organism>
<dbReference type="OrthoDB" id="30195at2759"/>
<dbReference type="PANTHER" id="PTHR44267:SF1">
    <property type="entry name" value="WD REPEAT-CONTAINING PROTEIN 43"/>
    <property type="match status" value="1"/>
</dbReference>
<evidence type="ECO:0000256" key="4">
    <source>
        <dbReference type="PROSITE-ProRule" id="PRU00221"/>
    </source>
</evidence>
<dbReference type="PANTHER" id="PTHR44267">
    <property type="entry name" value="WD REPEAT-CONTAINING PROTEIN 43"/>
    <property type="match status" value="1"/>
</dbReference>
<evidence type="ECO:0000256" key="5">
    <source>
        <dbReference type="SAM" id="MobiDB-lite"/>
    </source>
</evidence>
<name>A0A8H6IK28_9AGAR</name>
<keyword evidence="4" id="KW-0853">WD repeat</keyword>
<feature type="compositionally biased region" description="Acidic residues" evidence="5">
    <location>
        <begin position="675"/>
        <end position="755"/>
    </location>
</feature>
<dbReference type="InterPro" id="IPR052414">
    <property type="entry name" value="U3_snoRNA-assoc_WDR"/>
</dbReference>
<dbReference type="InterPro" id="IPR015943">
    <property type="entry name" value="WD40/YVTN_repeat-like_dom_sf"/>
</dbReference>
<feature type="region of interest" description="Disordered" evidence="5">
    <location>
        <begin position="94"/>
        <end position="118"/>
    </location>
</feature>
<feature type="compositionally biased region" description="Basic residues" evidence="5">
    <location>
        <begin position="17"/>
        <end position="27"/>
    </location>
</feature>
<evidence type="ECO:0000313" key="7">
    <source>
        <dbReference type="EMBL" id="KAF6766464.1"/>
    </source>
</evidence>
<evidence type="ECO:0000313" key="8">
    <source>
        <dbReference type="Proteomes" id="UP000521943"/>
    </source>
</evidence>
<evidence type="ECO:0000256" key="3">
    <source>
        <dbReference type="ARBA" id="ARBA00038335"/>
    </source>
</evidence>
<feature type="region of interest" description="Disordered" evidence="5">
    <location>
        <begin position="471"/>
        <end position="502"/>
    </location>
</feature>
<dbReference type="Proteomes" id="UP000521943">
    <property type="component" value="Unassembled WGS sequence"/>
</dbReference>
<comment type="subcellular location">
    <subcellularLocation>
        <location evidence="1">Nucleus</location>
        <location evidence="1">Nucleolus</location>
    </subcellularLocation>
</comment>
<dbReference type="Pfam" id="PF04003">
    <property type="entry name" value="Utp12"/>
    <property type="match status" value="1"/>
</dbReference>
<feature type="compositionally biased region" description="Low complexity" evidence="5">
    <location>
        <begin position="487"/>
        <end position="502"/>
    </location>
</feature>
<dbReference type="InterPro" id="IPR001680">
    <property type="entry name" value="WD40_rpt"/>
</dbReference>
<keyword evidence="8" id="KW-1185">Reference proteome</keyword>
<evidence type="ECO:0000259" key="6">
    <source>
        <dbReference type="Pfam" id="PF04003"/>
    </source>
</evidence>
<gene>
    <name evidence="7" type="ORF">DFP72DRAFT_866559</name>
</gene>
<accession>A0A8H6IK28</accession>
<comment type="caution">
    <text evidence="7">The sequence shown here is derived from an EMBL/GenBank/DDBJ whole genome shotgun (WGS) entry which is preliminary data.</text>
</comment>